<sequence length="263" mass="27765">MSVTVRTLQQCKNEGRKFSVLTAYDATFAHRISEAGVDAILVGDSLGMVVQGNSSTLPVSVDEMAYHTAAVARGNQGALIMSDLPFLAAATPERALDASLKVMQAGAHMVKIEGAAWLADTVQLLKRNGVPVCVHMGLTPQAVNAFGGYRVQGRDEDSARQLIQDAVALEKAGAAVLLLECVPRDVSRQLLSSVTIPVIGIGAAPECDGQVLVMHDMLGLTPGKPARFVRNFMLDAGGDINAAFRAYDSAVKAGTFPADEHCF</sequence>
<dbReference type="PANTHER" id="PTHR20881:SF0">
    <property type="entry name" value="3-METHYL-2-OXOBUTANOATE HYDROXYMETHYLTRANSFERASE"/>
    <property type="match status" value="1"/>
</dbReference>
<evidence type="ECO:0000313" key="7">
    <source>
        <dbReference type="EMBL" id="MEY1663033.1"/>
    </source>
</evidence>
<dbReference type="Gene3D" id="3.20.20.60">
    <property type="entry name" value="Phosphoenolpyruvate-binding domains"/>
    <property type="match status" value="1"/>
</dbReference>
<dbReference type="InterPro" id="IPR003700">
    <property type="entry name" value="Pantoate_hydroxy_MeTrfase"/>
</dbReference>
<feature type="binding site" evidence="6">
    <location>
        <position position="113"/>
    </location>
    <ligand>
        <name>Mg(2+)</name>
        <dbReference type="ChEBI" id="CHEBI:18420"/>
    </ligand>
</feature>
<name>A0ABV4AKF8_9GAMM</name>
<organism evidence="7 8">
    <name type="scientific">Isoalcanivorax beigongshangi</name>
    <dbReference type="NCBI Taxonomy" id="3238810"/>
    <lineage>
        <taxon>Bacteria</taxon>
        <taxon>Pseudomonadati</taxon>
        <taxon>Pseudomonadota</taxon>
        <taxon>Gammaproteobacteria</taxon>
        <taxon>Oceanospirillales</taxon>
        <taxon>Alcanivoracaceae</taxon>
        <taxon>Isoalcanivorax</taxon>
    </lineage>
</organism>
<keyword evidence="3 6" id="KW-0566">Pantothenate biosynthesis</keyword>
<feature type="active site" description="Proton acceptor" evidence="6">
    <location>
        <position position="180"/>
    </location>
</feature>
<keyword evidence="6" id="KW-0460">Magnesium</keyword>
<dbReference type="SUPFAM" id="SSF51621">
    <property type="entry name" value="Phosphoenolpyruvate/pyruvate domain"/>
    <property type="match status" value="1"/>
</dbReference>
<keyword evidence="6" id="KW-0963">Cytoplasm</keyword>
<evidence type="ECO:0000256" key="5">
    <source>
        <dbReference type="ARBA" id="ARBA00022723"/>
    </source>
</evidence>
<comment type="pathway">
    <text evidence="6">Cofactor biosynthesis; (R)-pantothenate biosynthesis; (R)-pantoate from 3-methyl-2-oxobutanoate: step 1/2.</text>
</comment>
<dbReference type="HAMAP" id="MF_00156">
    <property type="entry name" value="PanB"/>
    <property type="match status" value="1"/>
</dbReference>
<reference evidence="7 8" key="1">
    <citation type="submission" date="2024-07" db="EMBL/GenBank/DDBJ databases">
        <authorList>
            <person name="Ren Q."/>
        </authorList>
    </citation>
    <scope>NUCLEOTIDE SEQUENCE [LARGE SCALE GENOMIC DNA]</scope>
    <source>
        <strain evidence="7 8">REN37</strain>
    </source>
</reference>
<feature type="binding site" evidence="6">
    <location>
        <begin position="44"/>
        <end position="45"/>
    </location>
    <ligand>
        <name>3-methyl-2-oxobutanoate</name>
        <dbReference type="ChEBI" id="CHEBI:11851"/>
    </ligand>
</feature>
<dbReference type="GO" id="GO:0003864">
    <property type="term" value="F:3-methyl-2-oxobutanoate hydroxymethyltransferase activity"/>
    <property type="evidence" value="ECO:0007669"/>
    <property type="project" value="UniProtKB-EC"/>
</dbReference>
<evidence type="ECO:0000256" key="6">
    <source>
        <dbReference type="HAMAP-Rule" id="MF_00156"/>
    </source>
</evidence>
<dbReference type="InterPro" id="IPR015813">
    <property type="entry name" value="Pyrv/PenolPyrv_kinase-like_dom"/>
</dbReference>
<evidence type="ECO:0000313" key="8">
    <source>
        <dbReference type="Proteomes" id="UP001562065"/>
    </source>
</evidence>
<dbReference type="Proteomes" id="UP001562065">
    <property type="component" value="Unassembled WGS sequence"/>
</dbReference>
<protein>
    <recommendedName>
        <fullName evidence="6">3-methyl-2-oxobutanoate hydroxymethyltransferase</fullName>
        <ecNumber evidence="6">2.1.2.11</ecNumber>
    </recommendedName>
    <alternativeName>
        <fullName evidence="6">Ketopantoate hydroxymethyltransferase</fullName>
        <shortName evidence="6">KPHMT</shortName>
    </alternativeName>
</protein>
<dbReference type="InterPro" id="IPR040442">
    <property type="entry name" value="Pyrv_kinase-like_dom_sf"/>
</dbReference>
<feature type="binding site" evidence="6">
    <location>
        <position position="44"/>
    </location>
    <ligand>
        <name>Mg(2+)</name>
        <dbReference type="ChEBI" id="CHEBI:18420"/>
    </ligand>
</feature>
<comment type="subunit">
    <text evidence="2 6">Homodecamer; pentamer of dimers.</text>
</comment>
<keyword evidence="8" id="KW-1185">Reference proteome</keyword>
<evidence type="ECO:0000256" key="1">
    <source>
        <dbReference type="ARBA" id="ARBA00008676"/>
    </source>
</evidence>
<evidence type="ECO:0000256" key="4">
    <source>
        <dbReference type="ARBA" id="ARBA00022679"/>
    </source>
</evidence>
<dbReference type="NCBIfam" id="TIGR00222">
    <property type="entry name" value="panB"/>
    <property type="match status" value="1"/>
</dbReference>
<dbReference type="Pfam" id="PF02548">
    <property type="entry name" value="Pantoate_transf"/>
    <property type="match status" value="1"/>
</dbReference>
<dbReference type="CDD" id="cd06557">
    <property type="entry name" value="KPHMT-like"/>
    <property type="match status" value="1"/>
</dbReference>
<comment type="caution">
    <text evidence="7">The sequence shown here is derived from an EMBL/GenBank/DDBJ whole genome shotgun (WGS) entry which is preliminary data.</text>
</comment>
<accession>A0ABV4AKF8</accession>
<feature type="binding site" evidence="6">
    <location>
        <position position="111"/>
    </location>
    <ligand>
        <name>3-methyl-2-oxobutanoate</name>
        <dbReference type="ChEBI" id="CHEBI:11851"/>
    </ligand>
</feature>
<comment type="catalytic activity">
    <reaction evidence="6">
        <text>(6R)-5,10-methylene-5,6,7,8-tetrahydrofolate + 3-methyl-2-oxobutanoate + H2O = 2-dehydropantoate + (6S)-5,6,7,8-tetrahydrofolate</text>
        <dbReference type="Rhea" id="RHEA:11824"/>
        <dbReference type="ChEBI" id="CHEBI:11561"/>
        <dbReference type="ChEBI" id="CHEBI:11851"/>
        <dbReference type="ChEBI" id="CHEBI:15377"/>
        <dbReference type="ChEBI" id="CHEBI:15636"/>
        <dbReference type="ChEBI" id="CHEBI:57453"/>
        <dbReference type="EC" id="2.1.2.11"/>
    </reaction>
</comment>
<feature type="binding site" evidence="6">
    <location>
        <position position="83"/>
    </location>
    <ligand>
        <name>Mg(2+)</name>
        <dbReference type="ChEBI" id="CHEBI:18420"/>
    </ligand>
</feature>
<dbReference type="EC" id="2.1.2.11" evidence="6"/>
<dbReference type="RefSeq" id="WP_369456301.1">
    <property type="nucleotide sequence ID" value="NZ_JBGCUO010000002.1"/>
</dbReference>
<keyword evidence="4 6" id="KW-0808">Transferase</keyword>
<evidence type="ECO:0000256" key="2">
    <source>
        <dbReference type="ARBA" id="ARBA00011424"/>
    </source>
</evidence>
<evidence type="ECO:0000256" key="3">
    <source>
        <dbReference type="ARBA" id="ARBA00022655"/>
    </source>
</evidence>
<gene>
    <name evidence="6 7" type="primary">panB</name>
    <name evidence="7" type="ORF">AB5I84_12800</name>
</gene>
<comment type="function">
    <text evidence="6">Catalyzes the reversible reaction in which hydroxymethyl group from 5,10-methylenetetrahydrofolate is transferred onto alpha-ketoisovalerate to form ketopantoate.</text>
</comment>
<proteinExistence type="inferred from homology"/>
<comment type="cofactor">
    <cofactor evidence="6">
        <name>Mg(2+)</name>
        <dbReference type="ChEBI" id="CHEBI:18420"/>
    </cofactor>
    <text evidence="6">Binds 1 Mg(2+) ion per subunit.</text>
</comment>
<feature type="binding site" evidence="6">
    <location>
        <position position="83"/>
    </location>
    <ligand>
        <name>3-methyl-2-oxobutanoate</name>
        <dbReference type="ChEBI" id="CHEBI:11851"/>
    </ligand>
</feature>
<comment type="similarity">
    <text evidence="1 6">Belongs to the PanB family.</text>
</comment>
<comment type="subcellular location">
    <subcellularLocation>
        <location evidence="6">Cytoplasm</location>
    </subcellularLocation>
</comment>
<dbReference type="PIRSF" id="PIRSF000388">
    <property type="entry name" value="Pantoate_hydroxy_MeTrfase"/>
    <property type="match status" value="1"/>
</dbReference>
<keyword evidence="5 6" id="KW-0479">Metal-binding</keyword>
<dbReference type="NCBIfam" id="NF001452">
    <property type="entry name" value="PRK00311.1"/>
    <property type="match status" value="1"/>
</dbReference>
<dbReference type="PANTHER" id="PTHR20881">
    <property type="entry name" value="3-METHYL-2-OXOBUTANOATE HYDROXYMETHYLTRANSFERASE"/>
    <property type="match status" value="1"/>
</dbReference>
<dbReference type="EMBL" id="JBGCUO010000002">
    <property type="protein sequence ID" value="MEY1663033.1"/>
    <property type="molecule type" value="Genomic_DNA"/>
</dbReference>